<proteinExistence type="predicted"/>
<comment type="caution">
    <text evidence="2">The sequence shown here is derived from an EMBL/GenBank/DDBJ whole genome shotgun (WGS) entry which is preliminary data.</text>
</comment>
<accession>A0A080Z0E8</accession>
<reference evidence="2 3" key="1">
    <citation type="submission" date="2013-11" db="EMBL/GenBank/DDBJ databases">
        <title>The Genome Sequence of Phytophthora parasitica P1976.</title>
        <authorList>
            <consortium name="The Broad Institute Genomics Platform"/>
            <person name="Russ C."/>
            <person name="Tyler B."/>
            <person name="Panabieres F."/>
            <person name="Shan W."/>
            <person name="Tripathy S."/>
            <person name="Grunwald N."/>
            <person name="Machado M."/>
            <person name="Johnson C.S."/>
            <person name="Walker B."/>
            <person name="Young S."/>
            <person name="Zeng Q."/>
            <person name="Gargeya S."/>
            <person name="Fitzgerald M."/>
            <person name="Haas B."/>
            <person name="Abouelleil A."/>
            <person name="Allen A.W."/>
            <person name="Alvarado L."/>
            <person name="Arachchi H.M."/>
            <person name="Berlin A.M."/>
            <person name="Chapman S.B."/>
            <person name="Gainer-Dewar J."/>
            <person name="Goldberg J."/>
            <person name="Griggs A."/>
            <person name="Gujja S."/>
            <person name="Hansen M."/>
            <person name="Howarth C."/>
            <person name="Imamovic A."/>
            <person name="Ireland A."/>
            <person name="Larimer J."/>
            <person name="McCowan C."/>
            <person name="Murphy C."/>
            <person name="Pearson M."/>
            <person name="Poon T.W."/>
            <person name="Priest M."/>
            <person name="Roberts A."/>
            <person name="Saif S."/>
            <person name="Shea T."/>
            <person name="Sisk P."/>
            <person name="Sykes S."/>
            <person name="Wortman J."/>
            <person name="Nusbaum C."/>
            <person name="Birren B."/>
        </authorList>
    </citation>
    <scope>NUCLEOTIDE SEQUENCE [LARGE SCALE GENOMIC DNA]</scope>
    <source>
        <strain evidence="2 3">P1976</strain>
    </source>
</reference>
<gene>
    <name evidence="2" type="ORF">F444_21648</name>
</gene>
<dbReference type="AlphaFoldDB" id="A0A080Z0E8"/>
<sequence>MPSCAHDNAVLGFGSLFKMPNANLMNALEQELETQVEEACRPPFSSVDAVRDFISNENPSSDSSVSLEMCVIAVKDSWNLIRVQLIDYDYTSQVEEVLRLINKLDVQRRYKFVFSLTLWKAKKVDPANHCEFEVGHTYTFAKVHGLRLYYALTQGSSQLQINREAEPLSTTDEYDHDLQELQSAAKDATVSKMAASRIDGGRDPAGDDANPSPKKKIRVPKVDGKKK</sequence>
<dbReference type="OrthoDB" id="129294at2759"/>
<evidence type="ECO:0000313" key="3">
    <source>
        <dbReference type="Proteomes" id="UP000028582"/>
    </source>
</evidence>
<dbReference type="EMBL" id="ANJA01004002">
    <property type="protein sequence ID" value="ETO60109.1"/>
    <property type="molecule type" value="Genomic_DNA"/>
</dbReference>
<organism evidence="2 3">
    <name type="scientific">Phytophthora nicotianae P1976</name>
    <dbReference type="NCBI Taxonomy" id="1317066"/>
    <lineage>
        <taxon>Eukaryota</taxon>
        <taxon>Sar</taxon>
        <taxon>Stramenopiles</taxon>
        <taxon>Oomycota</taxon>
        <taxon>Peronosporomycetes</taxon>
        <taxon>Peronosporales</taxon>
        <taxon>Peronosporaceae</taxon>
        <taxon>Phytophthora</taxon>
    </lineage>
</organism>
<protein>
    <submittedName>
        <fullName evidence="2">Uncharacterized protein</fullName>
    </submittedName>
</protein>
<evidence type="ECO:0000313" key="2">
    <source>
        <dbReference type="EMBL" id="ETO60109.1"/>
    </source>
</evidence>
<evidence type="ECO:0000256" key="1">
    <source>
        <dbReference type="SAM" id="MobiDB-lite"/>
    </source>
</evidence>
<name>A0A080Z0E8_PHYNI</name>
<dbReference type="Proteomes" id="UP000028582">
    <property type="component" value="Unassembled WGS sequence"/>
</dbReference>
<feature type="region of interest" description="Disordered" evidence="1">
    <location>
        <begin position="186"/>
        <end position="227"/>
    </location>
</feature>